<sequence>MTQVAFYAPLKPPDHPVPSGDRRMAQLLWQALERAGCSVELASRLRSRDPKGDPARQARLAALGRRLAARYVRRVRTRPPAQRPQVWLTYHLYYKAPDWIGPTAAEMLGIPYLVVEASHAPKRAGGPWDAGHRQVAAALRQAAAVLTINPVDADCLPASVRQVALPPFLDTTEIDAARPDRTTLAAVYGLNPEVPWIIAVAMMRAGDKLASYRELADALGRLGDRRWQMLVLGDGPVRAEVEAAFVPVAEHIRYASVTNSGETLCALASADLFVWPAVNEAYGMALLEAQAVGCPAVCGDFGGVSAILADRETGRLVPPHDPDAFAWAVADLLDDPDTRARMGAAARRKIARQHSINTVSQRIGALLDEVAGRSA</sequence>
<evidence type="ECO:0000259" key="1">
    <source>
        <dbReference type="Pfam" id="PF00534"/>
    </source>
</evidence>
<dbReference type="SUPFAM" id="SSF53756">
    <property type="entry name" value="UDP-Glycosyltransferase/glycogen phosphorylase"/>
    <property type="match status" value="1"/>
</dbReference>
<dbReference type="GO" id="GO:0016757">
    <property type="term" value="F:glycosyltransferase activity"/>
    <property type="evidence" value="ECO:0007669"/>
    <property type="project" value="InterPro"/>
</dbReference>
<reference evidence="2" key="1">
    <citation type="submission" date="2017-08" db="EMBL/GenBank/DDBJ databases">
        <authorList>
            <person name="Imhoff J.F."/>
            <person name="Rahn T."/>
            <person name="Kuenzel S."/>
            <person name="Neulinger S.C."/>
        </authorList>
    </citation>
    <scope>NUCLEOTIDE SEQUENCE</scope>
    <source>
        <strain evidence="2">DSM 9154</strain>
    </source>
</reference>
<proteinExistence type="predicted"/>
<dbReference type="EMBL" id="NRRE01000020">
    <property type="protein sequence ID" value="MBK1696841.1"/>
    <property type="molecule type" value="Genomic_DNA"/>
</dbReference>
<organism evidence="2 3">
    <name type="scientific">Rhodovibrio salinarum</name>
    <dbReference type="NCBI Taxonomy" id="1087"/>
    <lineage>
        <taxon>Bacteria</taxon>
        <taxon>Pseudomonadati</taxon>
        <taxon>Pseudomonadota</taxon>
        <taxon>Alphaproteobacteria</taxon>
        <taxon>Rhodospirillales</taxon>
        <taxon>Rhodovibrionaceae</taxon>
        <taxon>Rhodovibrio</taxon>
    </lineage>
</organism>
<gene>
    <name evidence="2" type="ORF">CKO21_06235</name>
</gene>
<dbReference type="PANTHER" id="PTHR12526:SF635">
    <property type="entry name" value="GLYCOSYL TRANSFERASE GROUP 1"/>
    <property type="match status" value="1"/>
</dbReference>
<dbReference type="Pfam" id="PF00534">
    <property type="entry name" value="Glycos_transf_1"/>
    <property type="match status" value="1"/>
</dbReference>
<dbReference type="Gene3D" id="3.40.50.2000">
    <property type="entry name" value="Glycogen Phosphorylase B"/>
    <property type="match status" value="2"/>
</dbReference>
<name>A0A934QH03_9PROT</name>
<dbReference type="AlphaFoldDB" id="A0A934QH03"/>
<feature type="domain" description="Glycosyl transferase family 1" evidence="1">
    <location>
        <begin position="214"/>
        <end position="348"/>
    </location>
</feature>
<dbReference type="PANTHER" id="PTHR12526">
    <property type="entry name" value="GLYCOSYLTRANSFERASE"/>
    <property type="match status" value="1"/>
</dbReference>
<comment type="caution">
    <text evidence="2">The sequence shown here is derived from an EMBL/GenBank/DDBJ whole genome shotgun (WGS) entry which is preliminary data.</text>
</comment>
<dbReference type="Proteomes" id="UP000778970">
    <property type="component" value="Unassembled WGS sequence"/>
</dbReference>
<protein>
    <recommendedName>
        <fullName evidence="1">Glycosyl transferase family 1 domain-containing protein</fullName>
    </recommendedName>
</protein>
<reference evidence="2" key="2">
    <citation type="journal article" date="2020" name="Microorganisms">
        <title>Osmotic Adaptation and Compatible Solute Biosynthesis of Phototrophic Bacteria as Revealed from Genome Analyses.</title>
        <authorList>
            <person name="Imhoff J.F."/>
            <person name="Rahn T."/>
            <person name="Kunzel S."/>
            <person name="Keller A."/>
            <person name="Neulinger S.C."/>
        </authorList>
    </citation>
    <scope>NUCLEOTIDE SEQUENCE</scope>
    <source>
        <strain evidence="2">DSM 9154</strain>
    </source>
</reference>
<evidence type="ECO:0000313" key="3">
    <source>
        <dbReference type="Proteomes" id="UP000778970"/>
    </source>
</evidence>
<accession>A0A934QH03</accession>
<evidence type="ECO:0000313" key="2">
    <source>
        <dbReference type="EMBL" id="MBK1696841.1"/>
    </source>
</evidence>
<keyword evidence="3" id="KW-1185">Reference proteome</keyword>
<dbReference type="CDD" id="cd03801">
    <property type="entry name" value="GT4_PimA-like"/>
    <property type="match status" value="1"/>
</dbReference>
<dbReference type="InterPro" id="IPR001296">
    <property type="entry name" value="Glyco_trans_1"/>
</dbReference>